<evidence type="ECO:0000256" key="1">
    <source>
        <dbReference type="SAM" id="Phobius"/>
    </source>
</evidence>
<feature type="transmembrane region" description="Helical" evidence="1">
    <location>
        <begin position="46"/>
        <end position="68"/>
    </location>
</feature>
<keyword evidence="3" id="KW-1185">Reference proteome</keyword>
<keyword evidence="1" id="KW-1133">Transmembrane helix</keyword>
<feature type="transmembrane region" description="Helical" evidence="1">
    <location>
        <begin position="21"/>
        <end position="40"/>
    </location>
</feature>
<name>A0A1B0B9S3_9MUSC</name>
<evidence type="ECO:0000313" key="2">
    <source>
        <dbReference type="EnsemblMetazoa" id="GPPI023290-PA"/>
    </source>
</evidence>
<evidence type="ECO:0000313" key="3">
    <source>
        <dbReference type="Proteomes" id="UP000092460"/>
    </source>
</evidence>
<dbReference type="VEuPathDB" id="VectorBase:GPPI023290"/>
<dbReference type="Proteomes" id="UP000092460">
    <property type="component" value="Unassembled WGS sequence"/>
</dbReference>
<dbReference type="EnsemblMetazoa" id="GPPI023290-RA">
    <property type="protein sequence ID" value="GPPI023290-PA"/>
    <property type="gene ID" value="GPPI023290"/>
</dbReference>
<sequence>MFFGQTRTGLPTREKHAILSFAFLTVCSYYHAILSVMSMLDTKNYSLMLLIFVMQLTSAKIGTATLTVPPKVRLRTCLATNL</sequence>
<keyword evidence="1" id="KW-0812">Transmembrane</keyword>
<dbReference type="EMBL" id="JXJN01010530">
    <property type="status" value="NOT_ANNOTATED_CDS"/>
    <property type="molecule type" value="Genomic_DNA"/>
</dbReference>
<keyword evidence="1" id="KW-0472">Membrane</keyword>
<organism evidence="2 3">
    <name type="scientific">Glossina palpalis gambiensis</name>
    <dbReference type="NCBI Taxonomy" id="67801"/>
    <lineage>
        <taxon>Eukaryota</taxon>
        <taxon>Metazoa</taxon>
        <taxon>Ecdysozoa</taxon>
        <taxon>Arthropoda</taxon>
        <taxon>Hexapoda</taxon>
        <taxon>Insecta</taxon>
        <taxon>Pterygota</taxon>
        <taxon>Neoptera</taxon>
        <taxon>Endopterygota</taxon>
        <taxon>Diptera</taxon>
        <taxon>Brachycera</taxon>
        <taxon>Muscomorpha</taxon>
        <taxon>Hippoboscoidea</taxon>
        <taxon>Glossinidae</taxon>
        <taxon>Glossina</taxon>
    </lineage>
</organism>
<proteinExistence type="predicted"/>
<reference evidence="3" key="1">
    <citation type="submission" date="2015-01" db="EMBL/GenBank/DDBJ databases">
        <authorList>
            <person name="Aksoy S."/>
            <person name="Warren W."/>
            <person name="Wilson R.K."/>
        </authorList>
    </citation>
    <scope>NUCLEOTIDE SEQUENCE [LARGE SCALE GENOMIC DNA]</scope>
    <source>
        <strain evidence="3">IAEA</strain>
    </source>
</reference>
<reference evidence="2" key="2">
    <citation type="submission" date="2020-05" db="UniProtKB">
        <authorList>
            <consortium name="EnsemblMetazoa"/>
        </authorList>
    </citation>
    <scope>IDENTIFICATION</scope>
    <source>
        <strain evidence="2">IAEA</strain>
    </source>
</reference>
<accession>A0A1B0B9S3</accession>
<dbReference type="AlphaFoldDB" id="A0A1B0B9S3"/>
<protein>
    <submittedName>
        <fullName evidence="2">Uncharacterized protein</fullName>
    </submittedName>
</protein>